<feature type="binding site" evidence="5">
    <location>
        <position position="243"/>
    </location>
    <ligand>
        <name>FMN</name>
        <dbReference type="ChEBI" id="CHEBI:58210"/>
    </ligand>
</feature>
<evidence type="ECO:0000259" key="7">
    <source>
        <dbReference type="Pfam" id="PF01243"/>
    </source>
</evidence>
<feature type="binding site" evidence="5">
    <location>
        <position position="123"/>
    </location>
    <ligand>
        <name>substrate</name>
    </ligand>
</feature>
<gene>
    <name evidence="5 9" type="primary">pdxH</name>
    <name evidence="9" type="ORF">GCM10018793_00650</name>
</gene>
<comment type="catalytic activity">
    <reaction evidence="5">
        <text>pyridoxine 5'-phosphate + O2 = pyridoxal 5'-phosphate + H2O2</text>
        <dbReference type="Rhea" id="RHEA:15149"/>
        <dbReference type="ChEBI" id="CHEBI:15379"/>
        <dbReference type="ChEBI" id="CHEBI:16240"/>
        <dbReference type="ChEBI" id="CHEBI:58589"/>
        <dbReference type="ChEBI" id="CHEBI:597326"/>
        <dbReference type="EC" id="1.4.3.5"/>
    </reaction>
</comment>
<dbReference type="EC" id="1.4.3.5" evidence="5"/>
<dbReference type="InterPro" id="IPR000659">
    <property type="entry name" value="Pyridox_Oxase"/>
</dbReference>
<evidence type="ECO:0000256" key="2">
    <source>
        <dbReference type="ARBA" id="ARBA00022630"/>
    </source>
</evidence>
<organism evidence="9 10">
    <name type="scientific">Streptomyces sulfonofaciens</name>
    <dbReference type="NCBI Taxonomy" id="68272"/>
    <lineage>
        <taxon>Bacteria</taxon>
        <taxon>Bacillati</taxon>
        <taxon>Actinomycetota</taxon>
        <taxon>Actinomycetes</taxon>
        <taxon>Kitasatosporales</taxon>
        <taxon>Streptomycetaceae</taxon>
        <taxon>Streptomyces</taxon>
    </lineage>
</organism>
<evidence type="ECO:0000256" key="4">
    <source>
        <dbReference type="ARBA" id="ARBA00023002"/>
    </source>
</evidence>
<feature type="binding site" evidence="5">
    <location>
        <position position="139"/>
    </location>
    <ligand>
        <name>FMN</name>
        <dbReference type="ChEBI" id="CHEBI:58210"/>
    </ligand>
</feature>
<keyword evidence="5" id="KW-0664">Pyridoxine biosynthesis</keyword>
<dbReference type="Proteomes" id="UP000603708">
    <property type="component" value="Unassembled WGS sequence"/>
</dbReference>
<accession>A0A919KR21</accession>
<feature type="domain" description="Pyridoxamine 5'-phosphate oxidase N-terminal" evidence="7">
    <location>
        <begin position="98"/>
        <end position="214"/>
    </location>
</feature>
<feature type="compositionally biased region" description="Low complexity" evidence="6">
    <location>
        <begin position="7"/>
        <end position="18"/>
    </location>
</feature>
<dbReference type="InterPro" id="IPR019740">
    <property type="entry name" value="Pyridox_Oxase_CS"/>
</dbReference>
<evidence type="ECO:0000256" key="1">
    <source>
        <dbReference type="ARBA" id="ARBA00007301"/>
    </source>
</evidence>
<dbReference type="HAMAP" id="MF_01629">
    <property type="entry name" value="PdxH"/>
    <property type="match status" value="1"/>
</dbReference>
<feature type="region of interest" description="Disordered" evidence="6">
    <location>
        <begin position="1"/>
        <end position="28"/>
    </location>
</feature>
<keyword evidence="2 5" id="KW-0285">Flavoprotein</keyword>
<feature type="binding site" evidence="5">
    <location>
        <position position="184"/>
    </location>
    <ligand>
        <name>substrate</name>
    </ligand>
</feature>
<feature type="binding site" evidence="5">
    <location>
        <begin position="249"/>
        <end position="251"/>
    </location>
    <ligand>
        <name>substrate</name>
    </ligand>
</feature>
<feature type="binding site" evidence="5">
    <location>
        <position position="140"/>
    </location>
    <ligand>
        <name>FMN</name>
        <dbReference type="ChEBI" id="CHEBI:58210"/>
    </ligand>
</feature>
<evidence type="ECO:0000313" key="10">
    <source>
        <dbReference type="Proteomes" id="UP000603708"/>
    </source>
</evidence>
<comment type="pathway">
    <text evidence="5">Cofactor metabolism; pyridoxal 5'-phosphate salvage; pyridoxal 5'-phosphate from pyridoxine 5'-phosphate: step 1/1.</text>
</comment>
<comment type="cofactor">
    <cofactor evidence="5">
        <name>FMN</name>
        <dbReference type="ChEBI" id="CHEBI:58210"/>
    </cofactor>
    <text evidence="5">Binds 1 FMN per subunit.</text>
</comment>
<evidence type="ECO:0000259" key="8">
    <source>
        <dbReference type="Pfam" id="PF10590"/>
    </source>
</evidence>
<comment type="subunit">
    <text evidence="5">Homodimer.</text>
</comment>
<comment type="pathway">
    <text evidence="5">Cofactor metabolism; pyridoxal 5'-phosphate salvage; pyridoxal 5'-phosphate from pyridoxamine 5'-phosphate: step 1/1.</text>
</comment>
<feature type="binding site" evidence="5">
    <location>
        <begin position="133"/>
        <end position="134"/>
    </location>
    <ligand>
        <name>FMN</name>
        <dbReference type="ChEBI" id="CHEBI:58210"/>
    </ligand>
</feature>
<feature type="domain" description="Pyridoxine 5'-phosphate oxidase dimerisation C-terminal" evidence="8">
    <location>
        <begin position="230"/>
        <end position="271"/>
    </location>
</feature>
<dbReference type="Gene3D" id="2.30.110.10">
    <property type="entry name" value="Electron Transport, Fmn-binding Protein, Chain A"/>
    <property type="match status" value="1"/>
</dbReference>
<dbReference type="NCBIfam" id="TIGR00558">
    <property type="entry name" value="pdxH"/>
    <property type="match status" value="1"/>
</dbReference>
<feature type="binding site" evidence="5">
    <location>
        <position position="188"/>
    </location>
    <ligand>
        <name>substrate</name>
    </ligand>
</feature>
<keyword evidence="3 5" id="KW-0288">FMN</keyword>
<dbReference type="GO" id="GO:0010181">
    <property type="term" value="F:FMN binding"/>
    <property type="evidence" value="ECO:0007669"/>
    <property type="project" value="UniProtKB-UniRule"/>
</dbReference>
<evidence type="ECO:0000256" key="6">
    <source>
        <dbReference type="SAM" id="MobiDB-lite"/>
    </source>
</evidence>
<dbReference type="PANTHER" id="PTHR10851:SF0">
    <property type="entry name" value="PYRIDOXINE-5'-PHOSPHATE OXIDASE"/>
    <property type="match status" value="1"/>
</dbReference>
<reference evidence="9" key="1">
    <citation type="journal article" date="2014" name="Int. J. Syst. Evol. Microbiol.">
        <title>Complete genome sequence of Corynebacterium casei LMG S-19264T (=DSM 44701T), isolated from a smear-ripened cheese.</title>
        <authorList>
            <consortium name="US DOE Joint Genome Institute (JGI-PGF)"/>
            <person name="Walter F."/>
            <person name="Albersmeier A."/>
            <person name="Kalinowski J."/>
            <person name="Ruckert C."/>
        </authorList>
    </citation>
    <scope>NUCLEOTIDE SEQUENCE</scope>
    <source>
        <strain evidence="9">JCM 5069</strain>
    </source>
</reference>
<dbReference type="GO" id="GO:0004733">
    <property type="term" value="F:pyridoxamine phosphate oxidase activity"/>
    <property type="evidence" value="ECO:0007669"/>
    <property type="project" value="UniProtKB-UniRule"/>
</dbReference>
<dbReference type="GO" id="GO:0008615">
    <property type="term" value="P:pyridoxine biosynthetic process"/>
    <property type="evidence" value="ECO:0007669"/>
    <property type="project" value="UniProtKB-UniRule"/>
</dbReference>
<feature type="binding site" evidence="5">
    <location>
        <position position="162"/>
    </location>
    <ligand>
        <name>FMN</name>
        <dbReference type="ChEBI" id="CHEBI:58210"/>
    </ligand>
</feature>
<dbReference type="NCBIfam" id="NF004231">
    <property type="entry name" value="PRK05679.1"/>
    <property type="match status" value="1"/>
</dbReference>
<dbReference type="EMBL" id="BNCD01000001">
    <property type="protein sequence ID" value="GHH68981.1"/>
    <property type="molecule type" value="Genomic_DNA"/>
</dbReference>
<evidence type="ECO:0000256" key="5">
    <source>
        <dbReference type="HAMAP-Rule" id="MF_01629"/>
    </source>
</evidence>
<comment type="function">
    <text evidence="5">Catalyzes the oxidation of either pyridoxine 5'-phosphate (PNP) or pyridoxamine 5'-phosphate (PMP) into pyridoxal 5'-phosphate (PLP).</text>
</comment>
<feature type="binding site" evidence="5">
    <location>
        <position position="253"/>
    </location>
    <ligand>
        <name>FMN</name>
        <dbReference type="ChEBI" id="CHEBI:58210"/>
    </ligand>
</feature>
<dbReference type="PROSITE" id="PS01064">
    <property type="entry name" value="PYRIDOX_OXIDASE"/>
    <property type="match status" value="1"/>
</dbReference>
<evidence type="ECO:0000313" key="9">
    <source>
        <dbReference type="EMBL" id="GHH68981.1"/>
    </source>
</evidence>
<dbReference type="Pfam" id="PF01243">
    <property type="entry name" value="PNPOx_N"/>
    <property type="match status" value="1"/>
</dbReference>
<sequence>MTDRSQPADATPDATPDAARQDRAADSTAAAAAAADAAAIDAAAHPAVAVPPGAADPAEMRAHYRAEGLAEADLAPGPMEQFGRWFEEAAHVAEQGGLYEPNAMVVSTVDAEGRPSSRTVLLKQYDERGFVFYTNYTSRKAHDLAANPRIGLLFPWHPMARQVVVTGTATRTGRDETAAYFRTRPHGSQLGAWASEQSSVVASRAELDRAYEDLATRYPEGEAVPVPPHWGGFRIAPRTVEFWQGRENRLHDRLRYTRTPAGAWRVERFYP</sequence>
<feature type="binding site" evidence="5">
    <location>
        <begin position="118"/>
        <end position="123"/>
    </location>
    <ligand>
        <name>FMN</name>
        <dbReference type="ChEBI" id="CHEBI:58210"/>
    </ligand>
</feature>
<feature type="binding site" evidence="5">
    <location>
        <begin position="197"/>
        <end position="198"/>
    </location>
    <ligand>
        <name>FMN</name>
        <dbReference type="ChEBI" id="CHEBI:58210"/>
    </ligand>
</feature>
<comment type="catalytic activity">
    <reaction evidence="5">
        <text>pyridoxamine 5'-phosphate + O2 + H2O = pyridoxal 5'-phosphate + H2O2 + NH4(+)</text>
        <dbReference type="Rhea" id="RHEA:15817"/>
        <dbReference type="ChEBI" id="CHEBI:15377"/>
        <dbReference type="ChEBI" id="CHEBI:15379"/>
        <dbReference type="ChEBI" id="CHEBI:16240"/>
        <dbReference type="ChEBI" id="CHEBI:28938"/>
        <dbReference type="ChEBI" id="CHEBI:58451"/>
        <dbReference type="ChEBI" id="CHEBI:597326"/>
        <dbReference type="EC" id="1.4.3.5"/>
    </reaction>
</comment>
<keyword evidence="10" id="KW-1185">Reference proteome</keyword>
<dbReference type="SUPFAM" id="SSF50475">
    <property type="entry name" value="FMN-binding split barrel"/>
    <property type="match status" value="1"/>
</dbReference>
<name>A0A919KR21_9ACTN</name>
<dbReference type="InterPro" id="IPR019576">
    <property type="entry name" value="Pyridoxamine_oxidase_dimer_C"/>
</dbReference>
<dbReference type="PANTHER" id="PTHR10851">
    <property type="entry name" value="PYRIDOXINE-5-PHOSPHATE OXIDASE"/>
    <property type="match status" value="1"/>
</dbReference>
<comment type="caution">
    <text evidence="9">The sequence shown here is derived from an EMBL/GenBank/DDBJ whole genome shotgun (WGS) entry which is preliminary data.</text>
</comment>
<keyword evidence="4 5" id="KW-0560">Oxidoreductase</keyword>
<comment type="similarity">
    <text evidence="1 5">Belongs to the pyridoxamine 5'-phosphate oxidase family.</text>
</comment>
<dbReference type="Pfam" id="PF10590">
    <property type="entry name" value="PNP_phzG_C"/>
    <property type="match status" value="1"/>
</dbReference>
<reference evidence="9" key="2">
    <citation type="submission" date="2020-09" db="EMBL/GenBank/DDBJ databases">
        <authorList>
            <person name="Sun Q."/>
            <person name="Ohkuma M."/>
        </authorList>
    </citation>
    <scope>NUCLEOTIDE SEQUENCE</scope>
    <source>
        <strain evidence="9">JCM 5069</strain>
    </source>
</reference>
<dbReference type="InterPro" id="IPR012349">
    <property type="entry name" value="Split_barrel_FMN-bd"/>
</dbReference>
<proteinExistence type="inferred from homology"/>
<feature type="binding site" evidence="5">
    <location>
        <position position="180"/>
    </location>
    <ligand>
        <name>substrate</name>
    </ligand>
</feature>
<protein>
    <recommendedName>
        <fullName evidence="5">Pyridoxine/pyridoxamine 5'-phosphate oxidase</fullName>
        <ecNumber evidence="5">1.4.3.5</ecNumber>
    </recommendedName>
    <alternativeName>
        <fullName evidence="5">PNP/PMP oxidase</fullName>
        <shortName evidence="5">PNPOx</shortName>
    </alternativeName>
    <alternativeName>
        <fullName evidence="5">Pyridoxal 5'-phosphate synthase</fullName>
    </alternativeName>
</protein>
<dbReference type="AlphaFoldDB" id="A0A919KR21"/>
<dbReference type="InterPro" id="IPR011576">
    <property type="entry name" value="Pyridox_Oxase_N"/>
</dbReference>
<evidence type="ECO:0000256" key="3">
    <source>
        <dbReference type="ARBA" id="ARBA00022643"/>
    </source>
</evidence>